<evidence type="ECO:0000313" key="3">
    <source>
        <dbReference type="Proteomes" id="UP001497382"/>
    </source>
</evidence>
<feature type="signal peptide" evidence="1">
    <location>
        <begin position="1"/>
        <end position="15"/>
    </location>
</feature>
<proteinExistence type="predicted"/>
<keyword evidence="1" id="KW-0732">Signal</keyword>
<dbReference type="AlphaFoldDB" id="A0AAV1YUL1"/>
<protein>
    <submittedName>
        <fullName evidence="2">Uncharacterized protein</fullName>
    </submittedName>
</protein>
<organism evidence="2 3">
    <name type="scientific">Larinioides sclopetarius</name>
    <dbReference type="NCBI Taxonomy" id="280406"/>
    <lineage>
        <taxon>Eukaryota</taxon>
        <taxon>Metazoa</taxon>
        <taxon>Ecdysozoa</taxon>
        <taxon>Arthropoda</taxon>
        <taxon>Chelicerata</taxon>
        <taxon>Arachnida</taxon>
        <taxon>Araneae</taxon>
        <taxon>Araneomorphae</taxon>
        <taxon>Entelegynae</taxon>
        <taxon>Araneoidea</taxon>
        <taxon>Araneidae</taxon>
        <taxon>Larinioides</taxon>
    </lineage>
</organism>
<name>A0AAV1YUL1_9ARAC</name>
<keyword evidence="3" id="KW-1185">Reference proteome</keyword>
<evidence type="ECO:0000313" key="2">
    <source>
        <dbReference type="EMBL" id="CAL1262559.1"/>
    </source>
</evidence>
<reference evidence="2 3" key="1">
    <citation type="submission" date="2024-04" db="EMBL/GenBank/DDBJ databases">
        <authorList>
            <person name="Rising A."/>
            <person name="Reimegard J."/>
            <person name="Sonavane S."/>
            <person name="Akerstrom W."/>
            <person name="Nylinder S."/>
            <person name="Hedman E."/>
            <person name="Kallberg Y."/>
        </authorList>
    </citation>
    <scope>NUCLEOTIDE SEQUENCE [LARGE SCALE GENOMIC DNA]</scope>
</reference>
<dbReference type="Proteomes" id="UP001497382">
    <property type="component" value="Unassembled WGS sequence"/>
</dbReference>
<gene>
    <name evidence="2" type="ORF">LARSCL_LOCUS1052</name>
</gene>
<dbReference type="EMBL" id="CAXIEN010000005">
    <property type="protein sequence ID" value="CAL1262559.1"/>
    <property type="molecule type" value="Genomic_DNA"/>
</dbReference>
<feature type="chain" id="PRO_5043987791" evidence="1">
    <location>
        <begin position="16"/>
        <end position="82"/>
    </location>
</feature>
<feature type="non-terminal residue" evidence="2">
    <location>
        <position position="1"/>
    </location>
</feature>
<accession>A0AAV1YUL1</accession>
<sequence>LDLCFLFFILNRLSTRVLLPLDHDAPGLQPNGTMTSQVPTRIFAIFNFLLHEKHETKFLRSFNNPFEKNLEIKIMYLKIASG</sequence>
<comment type="caution">
    <text evidence="2">The sequence shown here is derived from an EMBL/GenBank/DDBJ whole genome shotgun (WGS) entry which is preliminary data.</text>
</comment>
<evidence type="ECO:0000256" key="1">
    <source>
        <dbReference type="SAM" id="SignalP"/>
    </source>
</evidence>